<keyword evidence="8" id="KW-0406">Ion transport</keyword>
<dbReference type="InterPro" id="IPR036942">
    <property type="entry name" value="Beta-barrel_TonB_sf"/>
</dbReference>
<feature type="domain" description="TonB-dependent receptor plug" evidence="14">
    <location>
        <begin position="114"/>
        <end position="214"/>
    </location>
</feature>
<evidence type="ECO:0000256" key="2">
    <source>
        <dbReference type="ARBA" id="ARBA00022448"/>
    </source>
</evidence>
<evidence type="ECO:0000256" key="12">
    <source>
        <dbReference type="RuleBase" id="RU003357"/>
    </source>
</evidence>
<evidence type="ECO:0000256" key="1">
    <source>
        <dbReference type="ARBA" id="ARBA00004571"/>
    </source>
</evidence>
<dbReference type="InterPro" id="IPR039426">
    <property type="entry name" value="TonB-dep_rcpt-like"/>
</dbReference>
<comment type="caution">
    <text evidence="15">The sequence shown here is derived from an EMBL/GenBank/DDBJ whole genome shotgun (WGS) entry which is preliminary data.</text>
</comment>
<protein>
    <submittedName>
        <fullName evidence="15">TonB-dependent receptor</fullName>
    </submittedName>
</protein>
<evidence type="ECO:0000256" key="9">
    <source>
        <dbReference type="ARBA" id="ARBA00023077"/>
    </source>
</evidence>
<keyword evidence="5" id="KW-0812">Transmembrane</keyword>
<keyword evidence="4" id="KW-0410">Iron transport</keyword>
<comment type="similarity">
    <text evidence="12">Belongs to the TonB-dependent receptor family.</text>
</comment>
<keyword evidence="10 12" id="KW-0472">Membrane</keyword>
<dbReference type="GO" id="GO:0009279">
    <property type="term" value="C:cell outer membrane"/>
    <property type="evidence" value="ECO:0007669"/>
    <property type="project" value="UniProtKB-SubCell"/>
</dbReference>
<evidence type="ECO:0000313" key="15">
    <source>
        <dbReference type="EMBL" id="PYD68947.1"/>
    </source>
</evidence>
<evidence type="ECO:0000256" key="10">
    <source>
        <dbReference type="ARBA" id="ARBA00023136"/>
    </source>
</evidence>
<evidence type="ECO:0000256" key="11">
    <source>
        <dbReference type="ARBA" id="ARBA00023237"/>
    </source>
</evidence>
<evidence type="ECO:0000256" key="4">
    <source>
        <dbReference type="ARBA" id="ARBA00022496"/>
    </source>
</evidence>
<dbReference type="InterPro" id="IPR000531">
    <property type="entry name" value="Beta-barrel_TonB"/>
</dbReference>
<keyword evidence="9 12" id="KW-0798">TonB box</keyword>
<evidence type="ECO:0000259" key="13">
    <source>
        <dbReference type="Pfam" id="PF00593"/>
    </source>
</evidence>
<evidence type="ECO:0000256" key="6">
    <source>
        <dbReference type="ARBA" id="ARBA00022729"/>
    </source>
</evidence>
<keyword evidence="16" id="KW-1185">Reference proteome</keyword>
<keyword evidence="3" id="KW-1134">Transmembrane beta strand</keyword>
<dbReference type="Proteomes" id="UP000247371">
    <property type="component" value="Unassembled WGS sequence"/>
</dbReference>
<evidence type="ECO:0000256" key="3">
    <source>
        <dbReference type="ARBA" id="ARBA00022452"/>
    </source>
</evidence>
<dbReference type="Pfam" id="PF07715">
    <property type="entry name" value="Plug"/>
    <property type="match status" value="1"/>
</dbReference>
<dbReference type="PANTHER" id="PTHR32552:SF89">
    <property type="entry name" value="CATECHOLATE SIDEROPHORE RECEPTOR FIU"/>
    <property type="match status" value="1"/>
</dbReference>
<evidence type="ECO:0000256" key="7">
    <source>
        <dbReference type="ARBA" id="ARBA00023004"/>
    </source>
</evidence>
<dbReference type="Gene3D" id="2.40.170.20">
    <property type="entry name" value="TonB-dependent receptor, beta-barrel domain"/>
    <property type="match status" value="1"/>
</dbReference>
<feature type="domain" description="TonB-dependent receptor-like beta-barrel" evidence="13">
    <location>
        <begin position="343"/>
        <end position="766"/>
    </location>
</feature>
<dbReference type="Pfam" id="PF00593">
    <property type="entry name" value="TonB_dep_Rec_b-barrel"/>
    <property type="match status" value="1"/>
</dbReference>
<keyword evidence="15" id="KW-0675">Receptor</keyword>
<sequence length="833" mass="90651">MCLDGKSLTGSYPSRRSAPLLRFSAQTSSHRVFLALTTALVLITPCGRVLARTVSAHVAPAQHVRRATTPHTGMVQPQGVRATGGVEQIRVGASVVHSADGVTGRAPGGGLIQKQTAPKARSTVTPDYIMKQSPAQNAYNAVKLLPGIVVANTDPAGHEKSALSMRGLTQDQIANVWEGMPLSSIGGYNLDVAWVTDSENIGSVSVQPGSSNLDTPAINGSGGMFEFKTRDPSKKFGGLGDVGVGNRDYTRQFLRVDTGEWGKTGIRSYISFSNQHDTFYHGPGQEDFKHIDFKIIKEWGDGNRVSLVGGFTRGIIGNEPYWDMTMASWKQKGLKNELAGSYNLNDAAGGTDYWKLNWLHSKTFNIAAPSHFNFGRLALDVTPYVAANQKVYGSGFNLNDQVYDGYGSTPQSISIPGQIAGQTYGVTEQYSSLNEMRGGVNAKLSYKVGHHHIYLGYWFDYDNSTNLVGYTGVSSAGDPTTSWGRARDSLRLANGKVFYSQNYSDISTVNGIYVGDTVTLLNGRLVLDGGMRVTMIHRDGTDNIPGLQRKVSANEFMPLPTLGGHFQLNKYVQIFGGVSTGAKAPPDSAMITTINPNTGQIANQGQTHIHDEYNITEEVGMRYTGKYIIGSFTYFHYNLSHHQVSTSMFLGNEAIGQVIDAGNQTTNGFDAEIGTRPIHHFRPYASMQYLHSTIDNNIQGLPTKGKMAVDTPTWAASLGVDWDNGIFFWNYGLNYFSKQYSTFMNQEALPSLYTMNATVGARLPRNSLVGRGLSFLKSPEIMLWVNNMIDTHAYSAINSISLTNTTIGKVQGTAPTYNTLGRFSAVVTFRAGF</sequence>
<dbReference type="AlphaFoldDB" id="A0A2V4QZK9"/>
<keyword evidence="11" id="KW-0998">Cell outer membrane</keyword>
<dbReference type="EMBL" id="NKUB01000017">
    <property type="protein sequence ID" value="PYD68947.1"/>
    <property type="molecule type" value="Genomic_DNA"/>
</dbReference>
<name>A0A2V4QZK9_9PROT</name>
<dbReference type="SUPFAM" id="SSF56935">
    <property type="entry name" value="Porins"/>
    <property type="match status" value="1"/>
</dbReference>
<keyword evidence="2" id="KW-0813">Transport</keyword>
<evidence type="ECO:0000256" key="5">
    <source>
        <dbReference type="ARBA" id="ARBA00022692"/>
    </source>
</evidence>
<comment type="subcellular location">
    <subcellularLocation>
        <location evidence="1">Cell outer membrane</location>
        <topology evidence="1">Multi-pass membrane protein</topology>
    </subcellularLocation>
</comment>
<dbReference type="GO" id="GO:0015344">
    <property type="term" value="F:siderophore uptake transmembrane transporter activity"/>
    <property type="evidence" value="ECO:0007669"/>
    <property type="project" value="TreeGrafter"/>
</dbReference>
<proteinExistence type="inferred from homology"/>
<organism evidence="15 16">
    <name type="scientific">Komagataeibacter swingsii</name>
    <dbReference type="NCBI Taxonomy" id="215220"/>
    <lineage>
        <taxon>Bacteria</taxon>
        <taxon>Pseudomonadati</taxon>
        <taxon>Pseudomonadota</taxon>
        <taxon>Alphaproteobacteria</taxon>
        <taxon>Acetobacterales</taxon>
        <taxon>Acetobacteraceae</taxon>
        <taxon>Komagataeibacter</taxon>
    </lineage>
</organism>
<evidence type="ECO:0000313" key="16">
    <source>
        <dbReference type="Proteomes" id="UP000247371"/>
    </source>
</evidence>
<gene>
    <name evidence="15" type="ORF">CFR76_12185</name>
</gene>
<dbReference type="PANTHER" id="PTHR32552">
    <property type="entry name" value="FERRICHROME IRON RECEPTOR-RELATED"/>
    <property type="match status" value="1"/>
</dbReference>
<keyword evidence="7" id="KW-0408">Iron</keyword>
<dbReference type="InterPro" id="IPR037066">
    <property type="entry name" value="Plug_dom_sf"/>
</dbReference>
<keyword evidence="6" id="KW-0732">Signal</keyword>
<dbReference type="InterPro" id="IPR012910">
    <property type="entry name" value="Plug_dom"/>
</dbReference>
<evidence type="ECO:0000259" key="14">
    <source>
        <dbReference type="Pfam" id="PF07715"/>
    </source>
</evidence>
<dbReference type="Gene3D" id="2.170.130.10">
    <property type="entry name" value="TonB-dependent receptor, plug domain"/>
    <property type="match status" value="1"/>
</dbReference>
<reference evidence="15 16" key="1">
    <citation type="submission" date="2017-07" db="EMBL/GenBank/DDBJ databases">
        <title>A draft genome sequence of Komagataeibacter swingsii LMG 22125.</title>
        <authorList>
            <person name="Skraban J."/>
            <person name="Cleenwerck I."/>
            <person name="Vandamme P."/>
            <person name="Trcek J."/>
        </authorList>
    </citation>
    <scope>NUCLEOTIDE SEQUENCE [LARGE SCALE GENOMIC DNA]</scope>
    <source>
        <strain evidence="15 16">LMG 22125</strain>
    </source>
</reference>
<accession>A0A2V4QZK9</accession>
<evidence type="ECO:0000256" key="8">
    <source>
        <dbReference type="ARBA" id="ARBA00023065"/>
    </source>
</evidence>